<feature type="transmembrane region" description="Helical" evidence="2">
    <location>
        <begin position="348"/>
        <end position="368"/>
    </location>
</feature>
<dbReference type="Gene3D" id="1.25.40.10">
    <property type="entry name" value="Tetratricopeptide repeat domain"/>
    <property type="match status" value="1"/>
</dbReference>
<evidence type="ECO:0008006" key="5">
    <source>
        <dbReference type="Google" id="ProtNLM"/>
    </source>
</evidence>
<accession>A0A1M5KS12</accession>
<dbReference type="SUPFAM" id="SSF48452">
    <property type="entry name" value="TPR-like"/>
    <property type="match status" value="1"/>
</dbReference>
<organism evidence="3 4">
    <name type="scientific">Chryseobacterium oranimense</name>
    <dbReference type="NCBI Taxonomy" id="421058"/>
    <lineage>
        <taxon>Bacteria</taxon>
        <taxon>Pseudomonadati</taxon>
        <taxon>Bacteroidota</taxon>
        <taxon>Flavobacteriia</taxon>
        <taxon>Flavobacteriales</taxon>
        <taxon>Weeksellaceae</taxon>
        <taxon>Chryseobacterium group</taxon>
        <taxon>Chryseobacterium</taxon>
    </lineage>
</organism>
<dbReference type="Proteomes" id="UP000184047">
    <property type="component" value="Unassembled WGS sequence"/>
</dbReference>
<keyword evidence="2" id="KW-0472">Membrane</keyword>
<gene>
    <name evidence="3" type="ORF">SAMN05421866_0813</name>
</gene>
<dbReference type="OrthoDB" id="1274361at2"/>
<evidence type="ECO:0000313" key="3">
    <source>
        <dbReference type="EMBL" id="SHG55506.1"/>
    </source>
</evidence>
<dbReference type="SUPFAM" id="SSF46894">
    <property type="entry name" value="C-terminal effector domain of the bipartite response regulators"/>
    <property type="match status" value="1"/>
</dbReference>
<dbReference type="GO" id="GO:0003677">
    <property type="term" value="F:DNA binding"/>
    <property type="evidence" value="ECO:0007669"/>
    <property type="project" value="InterPro"/>
</dbReference>
<keyword evidence="2" id="KW-0812">Transmembrane</keyword>
<dbReference type="GO" id="GO:0006355">
    <property type="term" value="P:regulation of DNA-templated transcription"/>
    <property type="evidence" value="ECO:0007669"/>
    <property type="project" value="InterPro"/>
</dbReference>
<name>A0A1M5KS12_9FLAO</name>
<dbReference type="PROSITE" id="PS50005">
    <property type="entry name" value="TPR"/>
    <property type="match status" value="1"/>
</dbReference>
<dbReference type="STRING" id="421058.SAMN05421866_0813"/>
<dbReference type="InterPro" id="IPR016032">
    <property type="entry name" value="Sig_transdc_resp-reg_C-effctor"/>
</dbReference>
<keyword evidence="4" id="KW-1185">Reference proteome</keyword>
<sequence length="489" mass="56382">MGKIIFFFLLCFNTLSHGQVYTKKSDNLYDTVYSADTFSKKSEQDLLQTCNDIYTESINKHDGKGALQSITTIIRVYSELDDQVNVLKRIEEAISLAQNEKDYYRLSLLYYYMGRAFLHVGLYTKARKAFDIGLETVPKAGSKDKAHILKLQHYGGIAMIFENATPPVGTPRTPLTDSMTYYAKKAYQEARLISPKHPEKSRWLGIRARIIGSVLICTLYFEEGGQYLNEAESLLSTLKDKRFMISLYRFKGLLAYNSGLPNSNQKALALYEESYRLAKIYDIPAETYFITDALASLYSEMKMSVPARLRADDSKKVKYEIDQNERQAIPIAEKINVMSSKNYNSDKLFYIIVPFTIIFAGGFIYYNIKRRGKKEVIREDINNFKITNIKSHTEDISQLLQMAKENDRTFYIIFKQVFPEFQNKLLSINGELTAADLELCAYLKLNLQTKEIAMYKNNTVSSIDNKKSRLRKKLNLSSETNLYVWIDRI</sequence>
<dbReference type="EMBL" id="FQWT01000001">
    <property type="protein sequence ID" value="SHG55506.1"/>
    <property type="molecule type" value="Genomic_DNA"/>
</dbReference>
<evidence type="ECO:0000256" key="1">
    <source>
        <dbReference type="PROSITE-ProRule" id="PRU00339"/>
    </source>
</evidence>
<dbReference type="RefSeq" id="WP_073060371.1">
    <property type="nucleotide sequence ID" value="NZ_FQWT01000001.1"/>
</dbReference>
<keyword evidence="2" id="KW-1133">Transmembrane helix</keyword>
<keyword evidence="1" id="KW-0802">TPR repeat</keyword>
<evidence type="ECO:0000313" key="4">
    <source>
        <dbReference type="Proteomes" id="UP000184047"/>
    </source>
</evidence>
<feature type="repeat" description="TPR" evidence="1">
    <location>
        <begin position="107"/>
        <end position="140"/>
    </location>
</feature>
<dbReference type="InterPro" id="IPR011990">
    <property type="entry name" value="TPR-like_helical_dom_sf"/>
</dbReference>
<protein>
    <recommendedName>
        <fullName evidence="5">Tetratricopeptide repeat-containing protein</fullName>
    </recommendedName>
</protein>
<proteinExistence type="predicted"/>
<dbReference type="InterPro" id="IPR019734">
    <property type="entry name" value="TPR_rpt"/>
</dbReference>
<evidence type="ECO:0000256" key="2">
    <source>
        <dbReference type="SAM" id="Phobius"/>
    </source>
</evidence>
<dbReference type="AlphaFoldDB" id="A0A1M5KS12"/>
<reference evidence="4" key="1">
    <citation type="submission" date="2016-11" db="EMBL/GenBank/DDBJ databases">
        <authorList>
            <person name="Varghese N."/>
            <person name="Submissions S."/>
        </authorList>
    </citation>
    <scope>NUCLEOTIDE SEQUENCE [LARGE SCALE GENOMIC DNA]</scope>
    <source>
        <strain evidence="4">DSM 19055</strain>
    </source>
</reference>